<keyword evidence="2" id="KW-0418">Kinase</keyword>
<dbReference type="Proteomes" id="UP001153069">
    <property type="component" value="Unassembled WGS sequence"/>
</dbReference>
<comment type="caution">
    <text evidence="2">The sequence shown here is derived from an EMBL/GenBank/DDBJ whole genome shotgun (WGS) entry which is preliminary data.</text>
</comment>
<dbReference type="Pfam" id="PF13191">
    <property type="entry name" value="AAA_16"/>
    <property type="match status" value="1"/>
</dbReference>
<feature type="domain" description="Orc1-like AAA ATPase" evidence="1">
    <location>
        <begin position="186"/>
        <end position="349"/>
    </location>
</feature>
<dbReference type="Gene3D" id="3.40.50.300">
    <property type="entry name" value="P-loop containing nucleotide triphosphate hydrolases"/>
    <property type="match status" value="1"/>
</dbReference>
<dbReference type="SUPFAM" id="SSF52540">
    <property type="entry name" value="P-loop containing nucleoside triphosphate hydrolases"/>
    <property type="match status" value="1"/>
</dbReference>
<dbReference type="InterPro" id="IPR011990">
    <property type="entry name" value="TPR-like_helical_dom_sf"/>
</dbReference>
<keyword evidence="3" id="KW-1185">Reference proteome</keyword>
<dbReference type="PANTHER" id="PTHR43642">
    <property type="entry name" value="HYBRID SIGNAL TRANSDUCTION HISTIDINE KINASE G"/>
    <property type="match status" value="1"/>
</dbReference>
<evidence type="ECO:0000313" key="2">
    <source>
        <dbReference type="EMBL" id="CAB9512265.1"/>
    </source>
</evidence>
<reference evidence="2" key="1">
    <citation type="submission" date="2020-06" db="EMBL/GenBank/DDBJ databases">
        <authorList>
            <consortium name="Plant Systems Biology data submission"/>
        </authorList>
    </citation>
    <scope>NUCLEOTIDE SEQUENCE</scope>
    <source>
        <strain evidence="2">D6</strain>
    </source>
</reference>
<gene>
    <name evidence="2" type="ORF">SEMRO_526_G160500.1</name>
</gene>
<dbReference type="EMBL" id="CAICTM010000525">
    <property type="protein sequence ID" value="CAB9512265.1"/>
    <property type="molecule type" value="Genomic_DNA"/>
</dbReference>
<dbReference type="Gene3D" id="1.25.40.10">
    <property type="entry name" value="Tetratricopeptide repeat domain"/>
    <property type="match status" value="1"/>
</dbReference>
<dbReference type="InterPro" id="IPR041664">
    <property type="entry name" value="AAA_16"/>
</dbReference>
<protein>
    <submittedName>
        <fullName evidence="2">Protein tyrosine kinase</fullName>
    </submittedName>
</protein>
<evidence type="ECO:0000313" key="3">
    <source>
        <dbReference type="Proteomes" id="UP001153069"/>
    </source>
</evidence>
<dbReference type="SMART" id="SM00028">
    <property type="entry name" value="TPR"/>
    <property type="match status" value="3"/>
</dbReference>
<accession>A0A9N8E1L6</accession>
<dbReference type="InterPro" id="IPR027417">
    <property type="entry name" value="P-loop_NTPase"/>
</dbReference>
<proteinExistence type="predicted"/>
<dbReference type="InterPro" id="IPR053159">
    <property type="entry name" value="Hybrid_Histidine_Kinase"/>
</dbReference>
<sequence length="1173" mass="130561">MPTPNSVIGINSAAPVGAMKVAEDTDGSNESDSPSATSQTMEVSFFDAIPVAANTMDNKSWKEEAPPLQCAVTSSVVAVPSLRMLDRVELKEIPAALPASQNERATSVGSTQSQQTAAELDWSFLKKGRLYGRDAEMEQLQQAFHRRLDLAEAAEENSSSAHGSFVSFNTGSSTGTLTGIGTSNMGPELVLVSGKSGTGKTVLVKQALQKLVVEEHDGHFVLGKFDQLQTPEPYGPFVAAFTQLLIVLEQSYFQNMDGLRNRILHRVGMDACRVLCCLVPALGRLLGIQQDKSTSNVVLSTQQERLKVALKKFFQAICSSSVPLVLTLDDLQWADSGSLSLLETLVSESIPGLVVVGICRDNEVPWHHSFAGMLRRLEDDKGARIVHIEVVNLHMEATNELLADMLHQPQDACQPLAQVIHSKSEGNVLFILQVLKTLFAEEVLVKQRIDTQRRRPGSERQYQWLWHQDQWDESFANLDIVELVSYQIRHLPDSCQRLLQTAACIGAEFDLSTLTKLLDNSSDDMSSTSNSSTDDSIRQVLAIALEEQMIVQQMHRPNKYAFSHDRIQQSAYFLIPEQERPMAHLAVGRSLLQTFTEEELQENLFLVVNQLVWGIPLLTTEVDKNGLAELCLRAGQKASGASDFETALKYFRTGSELLANRHWRDEYHLSLDLFNRLAEAQSACRDIEGMNRTLDEILEHCRSSNDKVTPHLTRMFSLGSRSMFQEAIDIGFHVLDSLGERMPSKPRLIYLIADLVKVKGRLKGKTDKDIMDLPMMDLDYKNKGVAISVLNMLCLYAFCARQDYYGLLILRMVKLTLKYGLCRESSYAFACYGMVLCALGEFDDAYRYAQLSLQLLEQDKSMGGGLHPRVNFVVYAAIAPWKQPLRSTLDAIRGTIASAMDTCDHECFVYSAYTLGIQVYLSGENLAATEEELNQHMEIMAHFKQGPWLLLASMLRTVLRNWQGKSEDPLALEFASDMQDSSNKFDFQLQVSTLNAHRLCLSYHFGDIDSALATAKIVRSFEKDTKFTFFGTNMYLYDGLTSLEAACCRGKKRKRLAHAKSVLKKLETLSNHCPENLLPHVYLLRGEVQAVKGNLLNAIDLLKKASDYAASEHNLQLQALANERAAIAYQRIGGDSESAVGAASALLERAITLYDEWGAAAVVVHLKEKHGLQ</sequence>
<dbReference type="GO" id="GO:0016301">
    <property type="term" value="F:kinase activity"/>
    <property type="evidence" value="ECO:0007669"/>
    <property type="project" value="UniProtKB-KW"/>
</dbReference>
<evidence type="ECO:0000259" key="1">
    <source>
        <dbReference type="Pfam" id="PF13191"/>
    </source>
</evidence>
<dbReference type="AlphaFoldDB" id="A0A9N8E1L6"/>
<keyword evidence="2" id="KW-0808">Transferase</keyword>
<dbReference type="InterPro" id="IPR019734">
    <property type="entry name" value="TPR_rpt"/>
</dbReference>
<name>A0A9N8E1L6_9STRA</name>
<dbReference type="PANTHER" id="PTHR43642:SF1">
    <property type="entry name" value="HYBRID SIGNAL TRANSDUCTION HISTIDINE KINASE G"/>
    <property type="match status" value="1"/>
</dbReference>
<dbReference type="OrthoDB" id="60033at2759"/>
<dbReference type="SUPFAM" id="SSF48452">
    <property type="entry name" value="TPR-like"/>
    <property type="match status" value="1"/>
</dbReference>
<organism evidence="2 3">
    <name type="scientific">Seminavis robusta</name>
    <dbReference type="NCBI Taxonomy" id="568900"/>
    <lineage>
        <taxon>Eukaryota</taxon>
        <taxon>Sar</taxon>
        <taxon>Stramenopiles</taxon>
        <taxon>Ochrophyta</taxon>
        <taxon>Bacillariophyta</taxon>
        <taxon>Bacillariophyceae</taxon>
        <taxon>Bacillariophycidae</taxon>
        <taxon>Naviculales</taxon>
        <taxon>Naviculaceae</taxon>
        <taxon>Seminavis</taxon>
    </lineage>
</organism>